<organism evidence="1 2">
    <name type="scientific">Prorocentrum cordatum</name>
    <dbReference type="NCBI Taxonomy" id="2364126"/>
    <lineage>
        <taxon>Eukaryota</taxon>
        <taxon>Sar</taxon>
        <taxon>Alveolata</taxon>
        <taxon>Dinophyceae</taxon>
        <taxon>Prorocentrales</taxon>
        <taxon>Prorocentraceae</taxon>
        <taxon>Prorocentrum</taxon>
    </lineage>
</organism>
<evidence type="ECO:0008006" key="3">
    <source>
        <dbReference type="Google" id="ProtNLM"/>
    </source>
</evidence>
<accession>A0ABN9VMI6</accession>
<keyword evidence="2" id="KW-1185">Reference proteome</keyword>
<protein>
    <recommendedName>
        <fullName evidence="3">Ubiquitin-like domain-containing protein</fullName>
    </recommendedName>
</protein>
<dbReference type="Proteomes" id="UP001189429">
    <property type="component" value="Unassembled WGS sequence"/>
</dbReference>
<evidence type="ECO:0000313" key="2">
    <source>
        <dbReference type="Proteomes" id="UP001189429"/>
    </source>
</evidence>
<gene>
    <name evidence="1" type="ORF">PCOR1329_LOCUS59409</name>
</gene>
<reference evidence="1" key="1">
    <citation type="submission" date="2023-10" db="EMBL/GenBank/DDBJ databases">
        <authorList>
            <person name="Chen Y."/>
            <person name="Shah S."/>
            <person name="Dougan E. K."/>
            <person name="Thang M."/>
            <person name="Chan C."/>
        </authorList>
    </citation>
    <scope>NUCLEOTIDE SEQUENCE [LARGE SCALE GENOMIC DNA]</scope>
</reference>
<proteinExistence type="predicted"/>
<evidence type="ECO:0000313" key="1">
    <source>
        <dbReference type="EMBL" id="CAK0874556.1"/>
    </source>
</evidence>
<comment type="caution">
    <text evidence="1">The sequence shown here is derived from an EMBL/GenBank/DDBJ whole genome shotgun (WGS) entry which is preliminary data.</text>
</comment>
<name>A0ABN9VMI6_9DINO</name>
<sequence length="396" mass="40662">MEAAALPALSLAEAGSAGAEEETSATGPAGREEALLLALGAAAAGVSPLQGSSESRVPLDVVTISEAHDLAPAAAWFLKELDHAGSGALPLGEVVAALARARAALGLAALCGAEAYVAATAHDAGGSNALGAESLAGVLGELLDEWAAARGIPASAASTPRPLTPPAPPPSPVEGAHVVLCTLAGDACRVGLVGMECATTEDLEGAVARSPLALRVGLPVVFAFGGRVLGAGDRLQDHAITCGSHVDVVRVTPPPALVRLACEGLGCGPSIRGSCGTFRLVVGRTKNGRPVYVRDLALSSWNAAIRYHGAGCRYLLFEEHPEKGGRWALTDDRDWTGYTDRAYAFAPLTVPHPGYLEGRGWHVYKDSGCEANKTWLEHPSLQLTVEEASDRPLFAS</sequence>
<dbReference type="EMBL" id="CAUYUJ010017405">
    <property type="protein sequence ID" value="CAK0874556.1"/>
    <property type="molecule type" value="Genomic_DNA"/>
</dbReference>